<gene>
    <name evidence="2" type="ORF">R1flu_020095</name>
</gene>
<dbReference type="Proteomes" id="UP001605036">
    <property type="component" value="Unassembled WGS sequence"/>
</dbReference>
<keyword evidence="3" id="KW-1185">Reference proteome</keyword>
<name>A0ABD1ZLP7_9MARC</name>
<evidence type="ECO:0000313" key="3">
    <source>
        <dbReference type="Proteomes" id="UP001605036"/>
    </source>
</evidence>
<protein>
    <submittedName>
        <fullName evidence="2">Uncharacterized protein</fullName>
    </submittedName>
</protein>
<dbReference type="AlphaFoldDB" id="A0ABD1ZLP7"/>
<dbReference type="EMBL" id="JBHFFA010000001">
    <property type="protein sequence ID" value="KAL2651967.1"/>
    <property type="molecule type" value="Genomic_DNA"/>
</dbReference>
<feature type="compositionally biased region" description="Basic residues" evidence="1">
    <location>
        <begin position="154"/>
        <end position="163"/>
    </location>
</feature>
<feature type="compositionally biased region" description="Basic and acidic residues" evidence="1">
    <location>
        <begin position="117"/>
        <end position="128"/>
    </location>
</feature>
<accession>A0ABD1ZLP7</accession>
<feature type="region of interest" description="Disordered" evidence="1">
    <location>
        <begin position="27"/>
        <end position="52"/>
    </location>
</feature>
<proteinExistence type="predicted"/>
<organism evidence="2 3">
    <name type="scientific">Riccia fluitans</name>
    <dbReference type="NCBI Taxonomy" id="41844"/>
    <lineage>
        <taxon>Eukaryota</taxon>
        <taxon>Viridiplantae</taxon>
        <taxon>Streptophyta</taxon>
        <taxon>Embryophyta</taxon>
        <taxon>Marchantiophyta</taxon>
        <taxon>Marchantiopsida</taxon>
        <taxon>Marchantiidae</taxon>
        <taxon>Marchantiales</taxon>
        <taxon>Ricciaceae</taxon>
        <taxon>Riccia</taxon>
    </lineage>
</organism>
<evidence type="ECO:0000313" key="2">
    <source>
        <dbReference type="EMBL" id="KAL2651967.1"/>
    </source>
</evidence>
<feature type="region of interest" description="Disordered" evidence="1">
    <location>
        <begin position="90"/>
        <end position="163"/>
    </location>
</feature>
<feature type="compositionally biased region" description="Basic residues" evidence="1">
    <location>
        <begin position="134"/>
        <end position="144"/>
    </location>
</feature>
<reference evidence="2 3" key="1">
    <citation type="submission" date="2024-09" db="EMBL/GenBank/DDBJ databases">
        <title>Chromosome-scale assembly of Riccia fluitans.</title>
        <authorList>
            <person name="Paukszto L."/>
            <person name="Sawicki J."/>
            <person name="Karawczyk K."/>
            <person name="Piernik-Szablinska J."/>
            <person name="Szczecinska M."/>
            <person name="Mazdziarz M."/>
        </authorList>
    </citation>
    <scope>NUCLEOTIDE SEQUENCE [LARGE SCALE GENOMIC DNA]</scope>
    <source>
        <strain evidence="2">Rf_01</strain>
        <tissue evidence="2">Aerial parts of the thallus</tissue>
    </source>
</reference>
<evidence type="ECO:0000256" key="1">
    <source>
        <dbReference type="SAM" id="MobiDB-lite"/>
    </source>
</evidence>
<comment type="caution">
    <text evidence="2">The sequence shown here is derived from an EMBL/GenBank/DDBJ whole genome shotgun (WGS) entry which is preliminary data.</text>
</comment>
<dbReference type="PANTHER" id="PTHR37255">
    <property type="entry name" value="OS07G0669600 PROTEIN"/>
    <property type="match status" value="1"/>
</dbReference>
<sequence>MSRVSLSVVSQELEGLTDEERRALRASRFHSSTAPGPTANRCSRLAHPGGPLATNKAAALAKFLKRKLEEPGGAASLNPTLVERAVQNARVTTRSVALPKVRHVDSFSDLEDEQEENDGKKPYSDHEVGSSSSKKNKKKSKLPKTVKLAASKGAKARGSKKKI</sequence>
<dbReference type="PANTHER" id="PTHR37255:SF1">
    <property type="entry name" value="OS07G0669600 PROTEIN"/>
    <property type="match status" value="1"/>
</dbReference>